<dbReference type="Pfam" id="PF00581">
    <property type="entry name" value="Rhodanese"/>
    <property type="match status" value="1"/>
</dbReference>
<name>A0ABP0ENI0_9ASCO</name>
<dbReference type="Gene3D" id="3.40.250.10">
    <property type="entry name" value="Rhodanese-like domain"/>
    <property type="match status" value="1"/>
</dbReference>
<sequence>MSRIYSFSDLKFVNPSTIRAWFRGGSPTGNGRFAVIDVRDSDYIGGHIKGCYHYPAGNFHYTLPELYKRLIDNGINDVVFHCALSQVRGPSSTLKFLRSINDLEAKDQQYFDNVNVWVLRGGFTKWQEEYGKDLEVTEGYDEEIWSFGS</sequence>
<dbReference type="InterPro" id="IPR001763">
    <property type="entry name" value="Rhodanese-like_dom"/>
</dbReference>
<feature type="domain" description="Rhodanese" evidence="1">
    <location>
        <begin position="29"/>
        <end position="135"/>
    </location>
</feature>
<gene>
    <name evidence="2" type="primary">YCH1</name>
    <name evidence="2" type="ORF">CAAN4_H22716</name>
</gene>
<dbReference type="Proteomes" id="UP001497600">
    <property type="component" value="Chromosome H"/>
</dbReference>
<keyword evidence="3" id="KW-1185">Reference proteome</keyword>
<organism evidence="2 3">
    <name type="scientific">[Candida] anglica</name>
    <dbReference type="NCBI Taxonomy" id="148631"/>
    <lineage>
        <taxon>Eukaryota</taxon>
        <taxon>Fungi</taxon>
        <taxon>Dikarya</taxon>
        <taxon>Ascomycota</taxon>
        <taxon>Saccharomycotina</taxon>
        <taxon>Pichiomycetes</taxon>
        <taxon>Debaryomycetaceae</taxon>
        <taxon>Kurtzmaniella</taxon>
    </lineage>
</organism>
<dbReference type="PROSITE" id="PS50206">
    <property type="entry name" value="RHODANESE_3"/>
    <property type="match status" value="1"/>
</dbReference>
<proteinExistence type="predicted"/>
<evidence type="ECO:0000313" key="3">
    <source>
        <dbReference type="Proteomes" id="UP001497600"/>
    </source>
</evidence>
<dbReference type="EMBL" id="OZ004260">
    <property type="protein sequence ID" value="CAK7922103.1"/>
    <property type="molecule type" value="Genomic_DNA"/>
</dbReference>
<evidence type="ECO:0000259" key="1">
    <source>
        <dbReference type="PROSITE" id="PS50206"/>
    </source>
</evidence>
<dbReference type="InterPro" id="IPR036873">
    <property type="entry name" value="Rhodanese-like_dom_sf"/>
</dbReference>
<reference evidence="2 3" key="1">
    <citation type="submission" date="2024-01" db="EMBL/GenBank/DDBJ databases">
        <authorList>
            <consortium name="Genoscope - CEA"/>
            <person name="William W."/>
        </authorList>
    </citation>
    <scope>NUCLEOTIDE SEQUENCE [LARGE SCALE GENOMIC DNA]</scope>
    <source>
        <strain evidence="2 3">29B2s-10</strain>
    </source>
</reference>
<dbReference type="PANTHER" id="PTHR10828">
    <property type="entry name" value="M-PHASE INDUCER PHOSPHATASE DUAL SPECIFICITY PHOSPHATASE CDC25"/>
    <property type="match status" value="1"/>
</dbReference>
<evidence type="ECO:0000313" key="2">
    <source>
        <dbReference type="EMBL" id="CAK7922103.1"/>
    </source>
</evidence>
<dbReference type="SUPFAM" id="SSF52821">
    <property type="entry name" value="Rhodanese/Cell cycle control phosphatase"/>
    <property type="match status" value="1"/>
</dbReference>
<accession>A0ABP0ENI0</accession>
<dbReference type="SMART" id="SM00450">
    <property type="entry name" value="RHOD"/>
    <property type="match status" value="1"/>
</dbReference>
<dbReference type="PANTHER" id="PTHR10828:SF38">
    <property type="entry name" value="ARSENICAL-RESISTANCE PROTEIN 2-RELATED"/>
    <property type="match status" value="1"/>
</dbReference>
<protein>
    <submittedName>
        <fullName evidence="2">CDC25-like phosphatase Ych1p</fullName>
    </submittedName>
</protein>